<keyword evidence="1" id="KW-0472">Membrane</keyword>
<name>A0A2M6YCB2_9BACT</name>
<dbReference type="EMBL" id="PEXI01000049">
    <property type="protein sequence ID" value="PIU24330.1"/>
    <property type="molecule type" value="Genomic_DNA"/>
</dbReference>
<organism evidence="2 3">
    <name type="scientific">Candidatus Berkelbacteria bacterium CG08_land_8_20_14_0_20_39_8</name>
    <dbReference type="NCBI Taxonomy" id="1974511"/>
    <lineage>
        <taxon>Bacteria</taxon>
        <taxon>Candidatus Berkelbacteria</taxon>
    </lineage>
</organism>
<reference evidence="3" key="1">
    <citation type="submission" date="2017-09" db="EMBL/GenBank/DDBJ databases">
        <title>Depth-based differentiation of microbial function through sediment-hosted aquifers and enrichment of novel symbionts in the deep terrestrial subsurface.</title>
        <authorList>
            <person name="Probst A.J."/>
            <person name="Ladd B."/>
            <person name="Jarett J.K."/>
            <person name="Geller-Mcgrath D.E."/>
            <person name="Sieber C.M.K."/>
            <person name="Emerson J.B."/>
            <person name="Anantharaman K."/>
            <person name="Thomas B.C."/>
            <person name="Malmstrom R."/>
            <person name="Stieglmeier M."/>
            <person name="Klingl A."/>
            <person name="Woyke T."/>
            <person name="Ryan C.M."/>
            <person name="Banfield J.F."/>
        </authorList>
    </citation>
    <scope>NUCLEOTIDE SEQUENCE [LARGE SCALE GENOMIC DNA]</scope>
</reference>
<dbReference type="Gene3D" id="3.30.700.10">
    <property type="entry name" value="Glycoprotein, Type 4 Pilin"/>
    <property type="match status" value="1"/>
</dbReference>
<gene>
    <name evidence="2" type="ORF">COT12_01490</name>
</gene>
<evidence type="ECO:0008006" key="4">
    <source>
        <dbReference type="Google" id="ProtNLM"/>
    </source>
</evidence>
<comment type="caution">
    <text evidence="2">The sequence shown here is derived from an EMBL/GenBank/DDBJ whole genome shotgun (WGS) entry which is preliminary data.</text>
</comment>
<accession>A0A2M6YCB2</accession>
<evidence type="ECO:0000313" key="2">
    <source>
        <dbReference type="EMBL" id="PIU24330.1"/>
    </source>
</evidence>
<dbReference type="SUPFAM" id="SSF54523">
    <property type="entry name" value="Pili subunits"/>
    <property type="match status" value="1"/>
</dbReference>
<evidence type="ECO:0000313" key="3">
    <source>
        <dbReference type="Proteomes" id="UP000229896"/>
    </source>
</evidence>
<feature type="transmembrane region" description="Helical" evidence="1">
    <location>
        <begin position="21"/>
        <end position="46"/>
    </location>
</feature>
<dbReference type="AlphaFoldDB" id="A0A2M6YCB2"/>
<protein>
    <recommendedName>
        <fullName evidence="4">General secretion pathway GspH domain-containing protein</fullName>
    </recommendedName>
</protein>
<proteinExistence type="predicted"/>
<evidence type="ECO:0000256" key="1">
    <source>
        <dbReference type="SAM" id="Phobius"/>
    </source>
</evidence>
<dbReference type="Proteomes" id="UP000229896">
    <property type="component" value="Unassembled WGS sequence"/>
</dbReference>
<dbReference type="Pfam" id="PF07963">
    <property type="entry name" value="N_methyl"/>
    <property type="match status" value="1"/>
</dbReference>
<sequence length="200" mass="22102">MNIFRRFYRRFAKSKNDKGTTLIELLVTLAIIGMLVGIALPLFSYYQKRSVLDEEVRNFVSLFNYARALQNNPADSARIASSEYHYVIKITNSGADRKAELYAKNNPTAIIDSIKFSERVQMAFQDIGVIGVTGSGDGQTLEFSGFPPNETIGCSTSCTDKVSITLTIESTFATSKTAEVLNSKFNASKSLERPLSVSIK</sequence>
<dbReference type="InterPro" id="IPR012902">
    <property type="entry name" value="N_methyl_site"/>
</dbReference>
<keyword evidence="1" id="KW-0812">Transmembrane</keyword>
<dbReference type="NCBIfam" id="TIGR02532">
    <property type="entry name" value="IV_pilin_GFxxxE"/>
    <property type="match status" value="1"/>
</dbReference>
<dbReference type="InterPro" id="IPR045584">
    <property type="entry name" value="Pilin-like"/>
</dbReference>
<keyword evidence="1" id="KW-1133">Transmembrane helix</keyword>